<dbReference type="EMBL" id="JRFS01000031">
    <property type="protein sequence ID" value="PWE82933.1"/>
    <property type="molecule type" value="Genomic_DNA"/>
</dbReference>
<dbReference type="InterPro" id="IPR025463">
    <property type="entry name" value="DUF4314"/>
</dbReference>
<dbReference type="Pfam" id="PF14192">
    <property type="entry name" value="DUF4314"/>
    <property type="match status" value="1"/>
</dbReference>
<evidence type="ECO:0000313" key="3">
    <source>
        <dbReference type="Proteomes" id="UP000245905"/>
    </source>
</evidence>
<evidence type="ECO:0000313" key="2">
    <source>
        <dbReference type="EMBL" id="PWE82933.1"/>
    </source>
</evidence>
<feature type="domain" description="DUF4314" evidence="1">
    <location>
        <begin position="13"/>
        <end position="75"/>
    </location>
</feature>
<proteinExistence type="predicted"/>
<protein>
    <recommendedName>
        <fullName evidence="1">DUF4314 domain-containing protein</fullName>
    </recommendedName>
</protein>
<comment type="caution">
    <text evidence="2">The sequence shown here is derived from an EMBL/GenBank/DDBJ whole genome shotgun (WGS) entry which is preliminary data.</text>
</comment>
<gene>
    <name evidence="2" type="ORF">LD38_12940</name>
</gene>
<organism evidence="2 3">
    <name type="scientific">Agathobacter rectalis</name>
    <dbReference type="NCBI Taxonomy" id="39491"/>
    <lineage>
        <taxon>Bacteria</taxon>
        <taxon>Bacillati</taxon>
        <taxon>Bacillota</taxon>
        <taxon>Clostridia</taxon>
        <taxon>Lachnospirales</taxon>
        <taxon>Lachnospiraceae</taxon>
        <taxon>Agathobacter</taxon>
    </lineage>
</organism>
<dbReference type="AlphaFoldDB" id="A0A2U2EEJ5"/>
<evidence type="ECO:0000259" key="1">
    <source>
        <dbReference type="Pfam" id="PF14192"/>
    </source>
</evidence>
<dbReference type="RefSeq" id="WP_109258488.1">
    <property type="nucleotide sequence ID" value="NZ_JRFS01000031.1"/>
</dbReference>
<dbReference type="Proteomes" id="UP000245905">
    <property type="component" value="Unassembled WGS sequence"/>
</dbReference>
<accession>A0A2U2EEJ5</accession>
<reference evidence="2 3" key="1">
    <citation type="submission" date="2014-09" db="EMBL/GenBank/DDBJ databases">
        <title>Butyrate-producing bacteria isolated from human gut.</title>
        <authorList>
            <person name="Zhang Q."/>
            <person name="Zhao L."/>
        </authorList>
    </citation>
    <scope>NUCLEOTIDE SEQUENCE [LARGE SCALE GENOMIC DNA]</scope>
    <source>
        <strain evidence="2 3">R22</strain>
    </source>
</reference>
<sequence length="76" mass="8526">MSYPIDKKAVYSARYPHGTIIELTEPIQDPYSPKPVGSRFKVDYVDDALQLQGVWLSPQSGSIAVIIEKDKFKIVS</sequence>
<name>A0A2U2EEJ5_9FIRM</name>